<accession>A0A284SC47</accession>
<dbReference type="OrthoDB" id="3055882at2759"/>
<dbReference type="AlphaFoldDB" id="A0A284SC47"/>
<evidence type="ECO:0000313" key="2">
    <source>
        <dbReference type="EMBL" id="SJL18587.1"/>
    </source>
</evidence>
<feature type="compositionally biased region" description="Basic and acidic residues" evidence="1">
    <location>
        <begin position="67"/>
        <end position="82"/>
    </location>
</feature>
<dbReference type="Proteomes" id="UP000219338">
    <property type="component" value="Unassembled WGS sequence"/>
</dbReference>
<keyword evidence="3" id="KW-1185">Reference proteome</keyword>
<feature type="compositionally biased region" description="Acidic residues" evidence="1">
    <location>
        <begin position="84"/>
        <end position="114"/>
    </location>
</feature>
<sequence>MRRRRINGNLSHLRCVFFVDRDMLMQYVGGAVGHRSMMEATKGLLILAKEAFGVVDDVAVEDHLVWESRSEDSELCEDRSQESLDSEGDDNNEEDEDADEDEEEDEDAEDDGDSDQSKCGEPGEDGDDDLPEDPREELGFSMF</sequence>
<organism evidence="2 3">
    <name type="scientific">Armillaria ostoyae</name>
    <name type="common">Armillaria root rot fungus</name>
    <dbReference type="NCBI Taxonomy" id="47428"/>
    <lineage>
        <taxon>Eukaryota</taxon>
        <taxon>Fungi</taxon>
        <taxon>Dikarya</taxon>
        <taxon>Basidiomycota</taxon>
        <taxon>Agaricomycotina</taxon>
        <taxon>Agaricomycetes</taxon>
        <taxon>Agaricomycetidae</taxon>
        <taxon>Agaricales</taxon>
        <taxon>Marasmiineae</taxon>
        <taxon>Physalacriaceae</taxon>
        <taxon>Armillaria</taxon>
    </lineage>
</organism>
<dbReference type="EMBL" id="FUEG01000063">
    <property type="protein sequence ID" value="SJL18587.1"/>
    <property type="molecule type" value="Genomic_DNA"/>
</dbReference>
<protein>
    <submittedName>
        <fullName evidence="2">Uncharacterized protein</fullName>
    </submittedName>
</protein>
<dbReference type="OMA" id="HRSMMEA"/>
<gene>
    <name evidence="2" type="ORF">ARMOST_22184</name>
</gene>
<evidence type="ECO:0000313" key="3">
    <source>
        <dbReference type="Proteomes" id="UP000219338"/>
    </source>
</evidence>
<feature type="compositionally biased region" description="Acidic residues" evidence="1">
    <location>
        <begin position="122"/>
        <end position="131"/>
    </location>
</feature>
<feature type="region of interest" description="Disordered" evidence="1">
    <location>
        <begin position="67"/>
        <end position="143"/>
    </location>
</feature>
<proteinExistence type="predicted"/>
<feature type="compositionally biased region" description="Basic and acidic residues" evidence="1">
    <location>
        <begin position="132"/>
        <end position="143"/>
    </location>
</feature>
<reference evidence="3" key="1">
    <citation type="journal article" date="2017" name="Nat. Ecol. Evol.">
        <title>Genome expansion and lineage-specific genetic innovations in the forest pathogenic fungi Armillaria.</title>
        <authorList>
            <person name="Sipos G."/>
            <person name="Prasanna A.N."/>
            <person name="Walter M.C."/>
            <person name="O'Connor E."/>
            <person name="Balint B."/>
            <person name="Krizsan K."/>
            <person name="Kiss B."/>
            <person name="Hess J."/>
            <person name="Varga T."/>
            <person name="Slot J."/>
            <person name="Riley R."/>
            <person name="Boka B."/>
            <person name="Rigling D."/>
            <person name="Barry K."/>
            <person name="Lee J."/>
            <person name="Mihaltcheva S."/>
            <person name="LaButti K."/>
            <person name="Lipzen A."/>
            <person name="Waldron R."/>
            <person name="Moloney N.M."/>
            <person name="Sperisen C."/>
            <person name="Kredics L."/>
            <person name="Vagvoelgyi C."/>
            <person name="Patrignani A."/>
            <person name="Fitzpatrick D."/>
            <person name="Nagy I."/>
            <person name="Doyle S."/>
            <person name="Anderson J.B."/>
            <person name="Grigoriev I.V."/>
            <person name="Gueldener U."/>
            <person name="Muensterkoetter M."/>
            <person name="Nagy L.G."/>
        </authorList>
    </citation>
    <scope>NUCLEOTIDE SEQUENCE [LARGE SCALE GENOMIC DNA]</scope>
    <source>
        <strain evidence="3">C18/9</strain>
    </source>
</reference>
<name>A0A284SC47_ARMOS</name>
<evidence type="ECO:0000256" key="1">
    <source>
        <dbReference type="SAM" id="MobiDB-lite"/>
    </source>
</evidence>